<dbReference type="Proteomes" id="UP001302367">
    <property type="component" value="Chromosome 8"/>
</dbReference>
<evidence type="ECO:0000313" key="3">
    <source>
        <dbReference type="EMBL" id="PIA96295.1"/>
    </source>
</evidence>
<evidence type="ECO:0000313" key="6">
    <source>
        <dbReference type="Proteomes" id="UP001302367"/>
    </source>
</evidence>
<organism evidence="3 5">
    <name type="scientific">Cercospora beticola</name>
    <name type="common">Sugarbeet leaf spot fungus</name>
    <dbReference type="NCBI Taxonomy" id="122368"/>
    <lineage>
        <taxon>Eukaryota</taxon>
        <taxon>Fungi</taxon>
        <taxon>Dikarya</taxon>
        <taxon>Ascomycota</taxon>
        <taxon>Pezizomycotina</taxon>
        <taxon>Dothideomycetes</taxon>
        <taxon>Dothideomycetidae</taxon>
        <taxon>Mycosphaerellales</taxon>
        <taxon>Mycosphaerellaceae</taxon>
        <taxon>Cercospora</taxon>
    </lineage>
</organism>
<keyword evidence="1" id="KW-0175">Coiled coil</keyword>
<evidence type="ECO:0000313" key="4">
    <source>
        <dbReference type="EMBL" id="WPB06931.1"/>
    </source>
</evidence>
<gene>
    <name evidence="3" type="ORF">CB0940_10228</name>
    <name evidence="4" type="ORF">RHO25_011591</name>
</gene>
<dbReference type="OrthoDB" id="5324651at2759"/>
<feature type="compositionally biased region" description="Basic and acidic residues" evidence="2">
    <location>
        <begin position="105"/>
        <end position="114"/>
    </location>
</feature>
<reference evidence="4 6" key="2">
    <citation type="submission" date="2023-09" db="EMBL/GenBank/DDBJ databases">
        <title>Complete-Gapless Cercospora beticola genome.</title>
        <authorList>
            <person name="Wyatt N.A."/>
            <person name="Spanner R.E."/>
            <person name="Bolton M.D."/>
        </authorList>
    </citation>
    <scope>NUCLEOTIDE SEQUENCE [LARGE SCALE GENOMIC DNA]</scope>
    <source>
        <strain evidence="4">Cb09-40</strain>
    </source>
</reference>
<protein>
    <recommendedName>
        <fullName evidence="7">Ubiquinol-cytochrome-c reductase cytochrome c1</fullName>
    </recommendedName>
</protein>
<dbReference type="EMBL" id="LKMD01000103">
    <property type="protein sequence ID" value="PIA96295.1"/>
    <property type="molecule type" value="Genomic_DNA"/>
</dbReference>
<dbReference type="AlphaFoldDB" id="A0A2G5HUV0"/>
<dbReference type="Proteomes" id="UP000230605">
    <property type="component" value="Chromosome 8"/>
</dbReference>
<evidence type="ECO:0008006" key="7">
    <source>
        <dbReference type="Google" id="ProtNLM"/>
    </source>
</evidence>
<evidence type="ECO:0000313" key="5">
    <source>
        <dbReference type="Proteomes" id="UP000230605"/>
    </source>
</evidence>
<feature type="region of interest" description="Disordered" evidence="2">
    <location>
        <begin position="88"/>
        <end position="114"/>
    </location>
</feature>
<keyword evidence="6" id="KW-1185">Reference proteome</keyword>
<proteinExistence type="predicted"/>
<name>A0A2G5HUV0_CERBT</name>
<dbReference type="EMBL" id="CP134191">
    <property type="protein sequence ID" value="WPB06931.1"/>
    <property type="molecule type" value="Genomic_DNA"/>
</dbReference>
<feature type="coiled-coil region" evidence="1">
    <location>
        <begin position="305"/>
        <end position="332"/>
    </location>
</feature>
<reference evidence="3 5" key="1">
    <citation type="submission" date="2015-10" db="EMBL/GenBank/DDBJ databases">
        <title>The cercosporin biosynthetic gene cluster was horizontally transferred to several fungal lineages and shown to be expanded in Cercospora beticola based on microsynteny with recipient genomes.</title>
        <authorList>
            <person name="De Jonge R."/>
            <person name="Ebert M.K."/>
            <person name="Suttle J.C."/>
            <person name="Jurick Ii W.M."/>
            <person name="Secor G.A."/>
            <person name="Thomma B.P."/>
            <person name="Van De Peer Y."/>
            <person name="Bolton M.D."/>
        </authorList>
    </citation>
    <scope>NUCLEOTIDE SEQUENCE [LARGE SCALE GENOMIC DNA]</scope>
    <source>
        <strain evidence="3 5">09-40</strain>
    </source>
</reference>
<accession>A0A2G5HUV0</accession>
<evidence type="ECO:0000256" key="1">
    <source>
        <dbReference type="SAM" id="Coils"/>
    </source>
</evidence>
<evidence type="ECO:0000256" key="2">
    <source>
        <dbReference type="SAM" id="MobiDB-lite"/>
    </source>
</evidence>
<sequence>MAPIQPDERAVYMALRHVLVAGDSQLRALKRIKEKIRLQNSAALTALVQEHNLENVANVAKRLLEDKIFQSTSKAKLRFPELFEASVTQSAGRADPGQEVIGAEDDSHKRAAEDHQRTQTSACSLMDCSGTDTITSSHKMSHAEITACLPSLYPVYLAMRTQHLLMNELQTILEKASYEFGLVNMPNLLQERGWTCAECVELNEWLKIMASFEGKMSEEAIRTNDKPLSGLLTDMAQIRHIAVHRVPVTADQIEVFLADAESLARVLDNDIRGEMIAQLRRETKFAVDEIKRNKDVLQSRSVETMGRIRRQQAELECELRRAIEKMLREDKEFQLVKGEALEQEIRFAASAKPSVGSEPVEEATESWRWW</sequence>